<dbReference type="PANTHER" id="PTHR36848:SF2">
    <property type="entry name" value="SECRETED PROTEIN"/>
    <property type="match status" value="1"/>
</dbReference>
<gene>
    <name evidence="1" type="ORF">GCM10011383_42920</name>
</gene>
<protein>
    <recommendedName>
        <fullName evidence="3">Glycoside hydrolase</fullName>
    </recommendedName>
</protein>
<accession>A0ABQ1UW81</accession>
<dbReference type="EMBL" id="BMHT01000010">
    <property type="protein sequence ID" value="GGF26787.1"/>
    <property type="molecule type" value="Genomic_DNA"/>
</dbReference>
<proteinExistence type="predicted"/>
<evidence type="ECO:0000313" key="2">
    <source>
        <dbReference type="Proteomes" id="UP000632273"/>
    </source>
</evidence>
<keyword evidence="2" id="KW-1185">Reference proteome</keyword>
<dbReference type="InterPro" id="IPR053161">
    <property type="entry name" value="Ulvan_degrading_GH"/>
</dbReference>
<evidence type="ECO:0000313" key="1">
    <source>
        <dbReference type="EMBL" id="GGF26787.1"/>
    </source>
</evidence>
<organism evidence="1 2">
    <name type="scientific">Hymenobacter cavernae</name>
    <dbReference type="NCBI Taxonomy" id="2044852"/>
    <lineage>
        <taxon>Bacteria</taxon>
        <taxon>Pseudomonadati</taxon>
        <taxon>Bacteroidota</taxon>
        <taxon>Cytophagia</taxon>
        <taxon>Cytophagales</taxon>
        <taxon>Hymenobacteraceae</taxon>
        <taxon>Hymenobacter</taxon>
    </lineage>
</organism>
<dbReference type="PANTHER" id="PTHR36848">
    <property type="entry name" value="DNA-BINDING PROTEIN (PUTATIVE SECRETED PROTEIN)-RELATED"/>
    <property type="match status" value="1"/>
</dbReference>
<sequence length="691" mass="76735">MLSWAQQRPWQQLQQPTVVAVAAQFKTPPPEFGATVTWGWNGAITPQSISRDLDSLHARGVQAVTIEAGYDMGAAYLSTGWFELVKEAVNQAKRRNMRVWIIDEGKYPSGFAGGKFSAEKPELRMQGLATKTIKLAAGETFSQPMSARILGALAINTDDKSSQVLPIKGRKLTWKAPAGNWQVLLVLHKFRTSVTRAANNATHGKDTLNSLCDYLNPAATRQFLEFTHVQYQKYIGDEFGQTVLGFRGDEPDYGFIPWTPALPAEFRRRKGYDITPYIASFFAPQPTYEQRRAKADFWDVWSDLFRDNFFKVQADWCAAHHLEYFVHLNHEEKMMELVRSEGDFFKDMRYVQIPGVDAIWSQIWPDKVADFPKLASSAAHLFGRPRSFSESFAAYSPAPTVAQAQWVIDHQLVRGINLFELMYAGGSAATGKMGLSKYLAAPEFPALAAYLNRACYLLAQGSPATQIALYHPTPSLWLGDEEANQSTLAIAQQLLEHQRDFDFVDDYSLATGLTAGKGELKNVSGQSYRTVLIPSVSVLSKEVLARLRAFAQGGGQVIFLGKEPTLVAGSNYLKASSATALTWAVREPSGQLTPAVLAALPRADVTLDQPTPAVKYLHRRWQNADLYFFFNEGEQPVTRQLTVSGLGQAQLWDAANGTITNMAEARSGQEALTLPLQLAPHQTRFIVLTRP</sequence>
<evidence type="ECO:0008006" key="3">
    <source>
        <dbReference type="Google" id="ProtNLM"/>
    </source>
</evidence>
<dbReference type="Gene3D" id="3.40.50.880">
    <property type="match status" value="1"/>
</dbReference>
<dbReference type="Proteomes" id="UP000632273">
    <property type="component" value="Unassembled WGS sequence"/>
</dbReference>
<dbReference type="InterPro" id="IPR029062">
    <property type="entry name" value="Class_I_gatase-like"/>
</dbReference>
<name>A0ABQ1UW81_9BACT</name>
<comment type="caution">
    <text evidence="1">The sequence shown here is derived from an EMBL/GenBank/DDBJ whole genome shotgun (WGS) entry which is preliminary data.</text>
</comment>
<dbReference type="CDD" id="cd03143">
    <property type="entry name" value="A4_beta-galactosidase_middle_domain"/>
    <property type="match status" value="1"/>
</dbReference>
<dbReference type="RefSeq" id="WP_229755409.1">
    <property type="nucleotide sequence ID" value="NZ_BMHT01000010.1"/>
</dbReference>
<dbReference type="Pfam" id="PF17132">
    <property type="entry name" value="Glyco_hydro_106"/>
    <property type="match status" value="1"/>
</dbReference>
<reference evidence="2" key="1">
    <citation type="journal article" date="2019" name="Int. J. Syst. Evol. Microbiol.">
        <title>The Global Catalogue of Microorganisms (GCM) 10K type strain sequencing project: providing services to taxonomists for standard genome sequencing and annotation.</title>
        <authorList>
            <consortium name="The Broad Institute Genomics Platform"/>
            <consortium name="The Broad Institute Genome Sequencing Center for Infectious Disease"/>
            <person name="Wu L."/>
            <person name="Ma J."/>
        </authorList>
    </citation>
    <scope>NUCLEOTIDE SEQUENCE [LARGE SCALE GENOMIC DNA]</scope>
    <source>
        <strain evidence="2">CGMCC 1.15197</strain>
    </source>
</reference>